<name>A0ABW2NMT5_9BACL</name>
<dbReference type="CDD" id="cd09859">
    <property type="entry name" value="PIN_53EXO"/>
    <property type="match status" value="1"/>
</dbReference>
<dbReference type="SMART" id="SM00475">
    <property type="entry name" value="53EXOc"/>
    <property type="match status" value="1"/>
</dbReference>
<dbReference type="InterPro" id="IPR038969">
    <property type="entry name" value="FEN"/>
</dbReference>
<evidence type="ECO:0000256" key="2">
    <source>
        <dbReference type="ARBA" id="ARBA00022801"/>
    </source>
</evidence>
<proteinExistence type="predicted"/>
<protein>
    <recommendedName>
        <fullName evidence="5">5'-3' exonuclease</fullName>
    </recommendedName>
</protein>
<gene>
    <name evidence="7" type="ORF">ACFQQH_13075</name>
</gene>
<evidence type="ECO:0000256" key="1">
    <source>
        <dbReference type="ARBA" id="ARBA00022722"/>
    </source>
</evidence>
<accession>A0ABW2NMT5</accession>
<dbReference type="Pfam" id="PF01367">
    <property type="entry name" value="5_3_exonuc"/>
    <property type="match status" value="1"/>
</dbReference>
<dbReference type="Gene3D" id="3.40.50.1010">
    <property type="entry name" value="5'-nuclease"/>
    <property type="match status" value="1"/>
</dbReference>
<evidence type="ECO:0000256" key="4">
    <source>
        <dbReference type="ARBA" id="ARBA00049957"/>
    </source>
</evidence>
<comment type="caution">
    <text evidence="7">The sequence shown here is derived from an EMBL/GenBank/DDBJ whole genome shotgun (WGS) entry which is preliminary data.</text>
</comment>
<evidence type="ECO:0000256" key="5">
    <source>
        <dbReference type="ARBA" id="ARBA00050026"/>
    </source>
</evidence>
<organism evidence="7 8">
    <name type="scientific">Bhargavaea changchunensis</name>
    <dbReference type="NCBI Taxonomy" id="2134037"/>
    <lineage>
        <taxon>Bacteria</taxon>
        <taxon>Bacillati</taxon>
        <taxon>Bacillota</taxon>
        <taxon>Bacilli</taxon>
        <taxon>Bacillales</taxon>
        <taxon>Caryophanaceae</taxon>
        <taxon>Bhargavaea</taxon>
    </lineage>
</organism>
<dbReference type="CDD" id="cd09898">
    <property type="entry name" value="H3TH_53EXO"/>
    <property type="match status" value="1"/>
</dbReference>
<dbReference type="InterPro" id="IPR020046">
    <property type="entry name" value="5-3_exonucl_a-hlix_arch_N"/>
</dbReference>
<keyword evidence="7" id="KW-0269">Exonuclease</keyword>
<dbReference type="PANTHER" id="PTHR42646:SF2">
    <property type="entry name" value="5'-3' EXONUCLEASE FAMILY PROTEIN"/>
    <property type="match status" value="1"/>
</dbReference>
<sequence>MNTMEKMGTESCKETERPKLLLIDGMAVLFRAFFATSVHGRFMRNAEGTPTNAVQGFLGHALSAQSIFRPTHIAVCWDMGAYTFRNDLYEGYKANRPEPPEEMKPQFDMGRESAYLLGWKSFGMNGVEADDLIGSLTTRWKDEADIMVVSGDRDLLQLLASGVQIAFMKKGHTVFDMYTDERFREEYGFEPGQFVDLKAFMGDSSDGYPGVKGIGPKTATGLILEYGSVEGVLQHLDDLKPAVRKKITEQLDMLHLSRELAEIDCHVVFDADLDELEVPEYGSDTAQALEAEGYPTAAKRLLNLFPVSGEQEEWPFG</sequence>
<reference evidence="8" key="1">
    <citation type="journal article" date="2019" name="Int. J. Syst. Evol. Microbiol.">
        <title>The Global Catalogue of Microorganisms (GCM) 10K type strain sequencing project: providing services to taxonomists for standard genome sequencing and annotation.</title>
        <authorList>
            <consortium name="The Broad Institute Genomics Platform"/>
            <consortium name="The Broad Institute Genome Sequencing Center for Infectious Disease"/>
            <person name="Wu L."/>
            <person name="Ma J."/>
        </authorList>
    </citation>
    <scope>NUCLEOTIDE SEQUENCE [LARGE SCALE GENOMIC DNA]</scope>
    <source>
        <strain evidence="8">JCM 4738</strain>
    </source>
</reference>
<dbReference type="InterPro" id="IPR020045">
    <property type="entry name" value="DNA_polI_H3TH"/>
</dbReference>
<evidence type="ECO:0000259" key="6">
    <source>
        <dbReference type="SMART" id="SM00475"/>
    </source>
</evidence>
<dbReference type="Gene3D" id="1.10.150.20">
    <property type="entry name" value="5' to 3' exonuclease, C-terminal subdomain"/>
    <property type="match status" value="1"/>
</dbReference>
<feature type="domain" description="5'-3' exonuclease" evidence="6">
    <location>
        <begin position="16"/>
        <end position="279"/>
    </location>
</feature>
<dbReference type="SMART" id="SM00279">
    <property type="entry name" value="HhH2"/>
    <property type="match status" value="1"/>
</dbReference>
<comment type="function">
    <text evidence="4">5'-3' exonuclease acting preferentially on double-stranded DNA.</text>
</comment>
<dbReference type="SUPFAM" id="SSF88723">
    <property type="entry name" value="PIN domain-like"/>
    <property type="match status" value="1"/>
</dbReference>
<dbReference type="RefSeq" id="WP_157293906.1">
    <property type="nucleotide sequence ID" value="NZ_JBHTCT010000035.1"/>
</dbReference>
<dbReference type="InterPro" id="IPR008918">
    <property type="entry name" value="HhH2"/>
</dbReference>
<dbReference type="EMBL" id="JBHTCT010000035">
    <property type="protein sequence ID" value="MFC7366051.1"/>
    <property type="molecule type" value="Genomic_DNA"/>
</dbReference>
<dbReference type="InterPro" id="IPR029060">
    <property type="entry name" value="PIN-like_dom_sf"/>
</dbReference>
<evidence type="ECO:0000313" key="7">
    <source>
        <dbReference type="EMBL" id="MFC7366051.1"/>
    </source>
</evidence>
<dbReference type="InterPro" id="IPR002421">
    <property type="entry name" value="5-3_exonuclease"/>
</dbReference>
<dbReference type="SUPFAM" id="SSF47807">
    <property type="entry name" value="5' to 3' exonuclease, C-terminal subdomain"/>
    <property type="match status" value="1"/>
</dbReference>
<dbReference type="InterPro" id="IPR036279">
    <property type="entry name" value="5-3_exonuclease_C_sf"/>
</dbReference>
<dbReference type="PANTHER" id="PTHR42646">
    <property type="entry name" value="FLAP ENDONUCLEASE XNI"/>
    <property type="match status" value="1"/>
</dbReference>
<dbReference type="Pfam" id="PF02739">
    <property type="entry name" value="5_3_exonuc_N"/>
    <property type="match status" value="1"/>
</dbReference>
<dbReference type="GO" id="GO:0004527">
    <property type="term" value="F:exonuclease activity"/>
    <property type="evidence" value="ECO:0007669"/>
    <property type="project" value="UniProtKB-KW"/>
</dbReference>
<dbReference type="Proteomes" id="UP001596483">
    <property type="component" value="Unassembled WGS sequence"/>
</dbReference>
<evidence type="ECO:0000313" key="8">
    <source>
        <dbReference type="Proteomes" id="UP001596483"/>
    </source>
</evidence>
<keyword evidence="3" id="KW-0238">DNA-binding</keyword>
<keyword evidence="1" id="KW-0540">Nuclease</keyword>
<keyword evidence="2" id="KW-0378">Hydrolase</keyword>
<keyword evidence="8" id="KW-1185">Reference proteome</keyword>
<evidence type="ECO:0000256" key="3">
    <source>
        <dbReference type="ARBA" id="ARBA00023125"/>
    </source>
</evidence>